<dbReference type="EC" id="1.-.-.-" evidence="3"/>
<dbReference type="HOGENOM" id="CLU_010194_1_3_11"/>
<dbReference type="PRINTS" id="PR00081">
    <property type="entry name" value="GDHRDH"/>
</dbReference>
<dbReference type="SMART" id="SM00822">
    <property type="entry name" value="PKS_KR"/>
    <property type="match status" value="1"/>
</dbReference>
<proteinExistence type="inferred from homology"/>
<accession>Q0RBV7</accession>
<dbReference type="InterPro" id="IPR050259">
    <property type="entry name" value="SDR"/>
</dbReference>
<dbReference type="Proteomes" id="UP000000657">
    <property type="component" value="Chromosome"/>
</dbReference>
<sequence length="259" mass="25913">MADTPTTATAIVTGAGRGIGAAIAADLARRDYHVVVNYRRDADAAATVVAGIHRSGGSAVALAGDVTDPGDVASMVATVLADRGRIDALVVNANTAAPPFAPLSELTWAEFAAKMNGELAGAFHITQQVVAVMRAQGEGRVVYLGSTAADYVGAGRLAHGTAKAALATFARHVAAETARDGIGVLTVAPGAVRTEATAAVLGAEREKALADNSVLHRVLEPADVAAAVGLALDPALRPATGTVLRVDAGWSVLAGGPTA</sequence>
<gene>
    <name evidence="3" type="ordered locus">FRAAL6450</name>
</gene>
<dbReference type="PANTHER" id="PTHR42879">
    <property type="entry name" value="3-OXOACYL-(ACYL-CARRIER-PROTEIN) REDUCTASE"/>
    <property type="match status" value="1"/>
</dbReference>
<dbReference type="SUPFAM" id="SSF51735">
    <property type="entry name" value="NAD(P)-binding Rossmann-fold domains"/>
    <property type="match status" value="1"/>
</dbReference>
<dbReference type="GO" id="GO:0016491">
    <property type="term" value="F:oxidoreductase activity"/>
    <property type="evidence" value="ECO:0007669"/>
    <property type="project" value="UniProtKB-KW"/>
</dbReference>
<dbReference type="InterPro" id="IPR036291">
    <property type="entry name" value="NAD(P)-bd_dom_sf"/>
</dbReference>
<evidence type="ECO:0000313" key="3">
    <source>
        <dbReference type="EMBL" id="CAJ65073.1"/>
    </source>
</evidence>
<dbReference type="Gene3D" id="3.40.50.720">
    <property type="entry name" value="NAD(P)-binding Rossmann-like Domain"/>
    <property type="match status" value="1"/>
</dbReference>
<protein>
    <submittedName>
        <fullName evidence="3">Short-chain dehydrogenase/reductase</fullName>
        <ecNumber evidence="3">1.-.-.-</ecNumber>
    </submittedName>
</protein>
<evidence type="ECO:0000256" key="1">
    <source>
        <dbReference type="ARBA" id="ARBA00006484"/>
    </source>
</evidence>
<dbReference type="STRING" id="326424.FRAAL6450"/>
<comment type="similarity">
    <text evidence="1">Belongs to the short-chain dehydrogenases/reductases (SDR) family.</text>
</comment>
<dbReference type="PANTHER" id="PTHR42879:SF2">
    <property type="entry name" value="3-OXOACYL-[ACYL-CARRIER-PROTEIN] REDUCTASE FABG"/>
    <property type="match status" value="1"/>
</dbReference>
<dbReference type="Pfam" id="PF13561">
    <property type="entry name" value="adh_short_C2"/>
    <property type="match status" value="1"/>
</dbReference>
<keyword evidence="3" id="KW-0560">Oxidoreductase</keyword>
<dbReference type="RefSeq" id="WP_011607495.1">
    <property type="nucleotide sequence ID" value="NC_008278.1"/>
</dbReference>
<dbReference type="EMBL" id="CT573213">
    <property type="protein sequence ID" value="CAJ65073.1"/>
    <property type="molecule type" value="Genomic_DNA"/>
</dbReference>
<keyword evidence="4" id="KW-1185">Reference proteome</keyword>
<dbReference type="AlphaFoldDB" id="Q0RBV7"/>
<name>Q0RBV7_FRAAA</name>
<dbReference type="InterPro" id="IPR002347">
    <property type="entry name" value="SDR_fam"/>
</dbReference>
<dbReference type="KEGG" id="fal:FRAAL6450"/>
<reference evidence="3 4" key="1">
    <citation type="journal article" date="2007" name="Genome Res.">
        <title>Genome characteristics of facultatively symbiotic Frankia sp. strains reflect host range and host plant biogeography.</title>
        <authorList>
            <person name="Normand P."/>
            <person name="Lapierre P."/>
            <person name="Tisa L.S."/>
            <person name="Gogarten J.P."/>
            <person name="Alloisio N."/>
            <person name="Bagnarol E."/>
            <person name="Bassi C.A."/>
            <person name="Berry A.M."/>
            <person name="Bickhart D.M."/>
            <person name="Choisne N."/>
            <person name="Couloux A."/>
            <person name="Cournoyer B."/>
            <person name="Cruveiller S."/>
            <person name="Daubin V."/>
            <person name="Demange N."/>
            <person name="Francino M.P."/>
            <person name="Goltsman E."/>
            <person name="Huang Y."/>
            <person name="Kopp O.R."/>
            <person name="Labarre L."/>
            <person name="Lapidus A."/>
            <person name="Lavire C."/>
            <person name="Marechal J."/>
            <person name="Martinez M."/>
            <person name="Mastronunzio J.E."/>
            <person name="Mullin B.C."/>
            <person name="Niemann J."/>
            <person name="Pujic P."/>
            <person name="Rawnsley T."/>
            <person name="Rouy Z."/>
            <person name="Schenowitz C."/>
            <person name="Sellstedt A."/>
            <person name="Tavares F."/>
            <person name="Tomkins J.P."/>
            <person name="Vallenet D."/>
            <person name="Valverde C."/>
            <person name="Wall L.G."/>
            <person name="Wang Y."/>
            <person name="Medigue C."/>
            <person name="Benson D.R."/>
        </authorList>
    </citation>
    <scope>NUCLEOTIDE SEQUENCE [LARGE SCALE GENOMIC DNA]</scope>
    <source>
        <strain evidence="4">DSM 45986 / CECT 9034 / ACN14a</strain>
    </source>
</reference>
<dbReference type="OrthoDB" id="286404at2"/>
<evidence type="ECO:0000313" key="4">
    <source>
        <dbReference type="Proteomes" id="UP000000657"/>
    </source>
</evidence>
<dbReference type="eggNOG" id="COG1028">
    <property type="taxonomic scope" value="Bacteria"/>
</dbReference>
<dbReference type="InterPro" id="IPR057326">
    <property type="entry name" value="KR_dom"/>
</dbReference>
<feature type="domain" description="Ketoreductase" evidence="2">
    <location>
        <begin position="8"/>
        <end position="195"/>
    </location>
</feature>
<evidence type="ECO:0000259" key="2">
    <source>
        <dbReference type="SMART" id="SM00822"/>
    </source>
</evidence>
<organism evidence="3 4">
    <name type="scientific">Frankia alni (strain DSM 45986 / CECT 9034 / ACN14a)</name>
    <dbReference type="NCBI Taxonomy" id="326424"/>
    <lineage>
        <taxon>Bacteria</taxon>
        <taxon>Bacillati</taxon>
        <taxon>Actinomycetota</taxon>
        <taxon>Actinomycetes</taxon>
        <taxon>Frankiales</taxon>
        <taxon>Frankiaceae</taxon>
        <taxon>Frankia</taxon>
    </lineage>
</organism>